<feature type="region of interest" description="Disordered" evidence="1">
    <location>
        <begin position="32"/>
        <end position="101"/>
    </location>
</feature>
<keyword evidence="3" id="KW-1185">Reference proteome</keyword>
<dbReference type="Proteomes" id="UP001295423">
    <property type="component" value="Unassembled WGS sequence"/>
</dbReference>
<comment type="caution">
    <text evidence="2">The sequence shown here is derived from an EMBL/GenBank/DDBJ whole genome shotgun (WGS) entry which is preliminary data.</text>
</comment>
<feature type="compositionally biased region" description="Basic and acidic residues" evidence="1">
    <location>
        <begin position="32"/>
        <end position="42"/>
    </location>
</feature>
<evidence type="ECO:0008006" key="4">
    <source>
        <dbReference type="Google" id="ProtNLM"/>
    </source>
</evidence>
<evidence type="ECO:0000313" key="2">
    <source>
        <dbReference type="EMBL" id="CAJ1931904.1"/>
    </source>
</evidence>
<evidence type="ECO:0000313" key="3">
    <source>
        <dbReference type="Proteomes" id="UP001295423"/>
    </source>
</evidence>
<dbReference type="AlphaFoldDB" id="A0AAD2CGF1"/>
<dbReference type="InterPro" id="IPR012340">
    <property type="entry name" value="NA-bd_OB-fold"/>
</dbReference>
<feature type="compositionally biased region" description="Polar residues" evidence="1">
    <location>
        <begin position="1"/>
        <end position="13"/>
    </location>
</feature>
<accession>A0AAD2CGF1</accession>
<dbReference type="Gene3D" id="2.40.50.140">
    <property type="entry name" value="Nucleic acid-binding proteins"/>
    <property type="match status" value="1"/>
</dbReference>
<protein>
    <recommendedName>
        <fullName evidence="4">CST complex subunit Stn1 N-terminal domain-containing protein</fullName>
    </recommendedName>
</protein>
<reference evidence="2" key="1">
    <citation type="submission" date="2023-08" db="EMBL/GenBank/DDBJ databases">
        <authorList>
            <person name="Audoor S."/>
            <person name="Bilcke G."/>
        </authorList>
    </citation>
    <scope>NUCLEOTIDE SEQUENCE</scope>
</reference>
<dbReference type="EMBL" id="CAKOGP040000191">
    <property type="protein sequence ID" value="CAJ1931904.1"/>
    <property type="molecule type" value="Genomic_DNA"/>
</dbReference>
<organism evidence="2 3">
    <name type="scientific">Cylindrotheca closterium</name>
    <dbReference type="NCBI Taxonomy" id="2856"/>
    <lineage>
        <taxon>Eukaryota</taxon>
        <taxon>Sar</taxon>
        <taxon>Stramenopiles</taxon>
        <taxon>Ochrophyta</taxon>
        <taxon>Bacillariophyta</taxon>
        <taxon>Bacillariophyceae</taxon>
        <taxon>Bacillariophycidae</taxon>
        <taxon>Bacillariales</taxon>
        <taxon>Bacillariaceae</taxon>
        <taxon>Cylindrotheca</taxon>
    </lineage>
</organism>
<proteinExistence type="predicted"/>
<gene>
    <name evidence="2" type="ORF">CYCCA115_LOCUS2599</name>
</gene>
<evidence type="ECO:0000256" key="1">
    <source>
        <dbReference type="SAM" id="MobiDB-lite"/>
    </source>
</evidence>
<feature type="region of interest" description="Disordered" evidence="1">
    <location>
        <begin position="1"/>
        <end position="20"/>
    </location>
</feature>
<sequence>MRSRPQSISTRLQETTKEVSSCDYYEHLSDLDAAKEKEKEESQDSLIAHFQQPSDQTEGGPSEPELLTTNLPQHANQEDGQEPSTTTHLPQHDANDQQQQQLQGDENFLVGITPQYWAHVPMLIDDILHHLTLSKGGINFLHSLPQHTKIPVSKCLLVGRIIWAKQTSDSAMAYILDDGTGLMDCVCYHNHNTDAVYELPSLLPTSSSSSPFLDDNVNEIENNHIQNKRRPIALGTCVKVFGKIKNLAILQNGRVLREVNAQLIEPVYESFATNSTKNPEHDHWMKCANFLQTSNNNNSKNGRPSTNILQPLGCLEILGDRIRSQVRAKRRLPSADDTLGAWRVFGTRCLCACPESIKESLLYCHCQAKVSVLYCDQQFQYRDALLKHLLERQTKYAKKLVFSYQDIQKEESLIQVAREQEAKSGDNKKEKKKKFFHQELIRSTVRALAKDGIIYHIDPDNDQYLLITREKVLEPFVRDELDRTGNSKNYVSLKGAPEYLKVVDLEKFMYIKRCIVHENKTKKKKTGKNEAKRQKVVAN</sequence>
<name>A0AAD2CGF1_9STRA</name>